<dbReference type="Pfam" id="PF02230">
    <property type="entry name" value="Abhydrolase_2"/>
    <property type="match status" value="1"/>
</dbReference>
<evidence type="ECO:0000313" key="4">
    <source>
        <dbReference type="EMBL" id="GBD09423.1"/>
    </source>
</evidence>
<evidence type="ECO:0000313" key="5">
    <source>
        <dbReference type="Proteomes" id="UP000236642"/>
    </source>
</evidence>
<gene>
    <name evidence="4" type="primary">mhqD</name>
    <name evidence="4" type="ORF">HRbin22_01677</name>
</gene>
<dbReference type="Gene3D" id="3.40.50.1820">
    <property type="entry name" value="alpha/beta hydrolase"/>
    <property type="match status" value="1"/>
</dbReference>
<dbReference type="InterPro" id="IPR003140">
    <property type="entry name" value="PLipase/COase/thioEstase"/>
</dbReference>
<dbReference type="Proteomes" id="UP000236642">
    <property type="component" value="Unassembled WGS sequence"/>
</dbReference>
<dbReference type="PANTHER" id="PTHR10655">
    <property type="entry name" value="LYSOPHOSPHOLIPASE-RELATED"/>
    <property type="match status" value="1"/>
</dbReference>
<feature type="domain" description="Phospholipase/carboxylesterase/thioesterase" evidence="3">
    <location>
        <begin position="20"/>
        <end position="204"/>
    </location>
</feature>
<protein>
    <submittedName>
        <fullName evidence="4">Hydrolase MhqD</fullName>
        <ecNumber evidence="4">3.1.-.-</ecNumber>
    </submittedName>
</protein>
<keyword evidence="2 4" id="KW-0378">Hydrolase</keyword>
<dbReference type="EMBL" id="BEHY01000041">
    <property type="protein sequence ID" value="GBD09423.1"/>
    <property type="molecule type" value="Genomic_DNA"/>
</dbReference>
<dbReference type="AlphaFoldDB" id="A0A2H5Y7L3"/>
<evidence type="ECO:0000259" key="3">
    <source>
        <dbReference type="Pfam" id="PF02230"/>
    </source>
</evidence>
<dbReference type="InterPro" id="IPR029058">
    <property type="entry name" value="AB_hydrolase_fold"/>
</dbReference>
<evidence type="ECO:0000256" key="1">
    <source>
        <dbReference type="ARBA" id="ARBA00006499"/>
    </source>
</evidence>
<organism evidence="4 5">
    <name type="scientific">Candidatus Thermoflexus japonica</name>
    <dbReference type="NCBI Taxonomy" id="2035417"/>
    <lineage>
        <taxon>Bacteria</taxon>
        <taxon>Bacillati</taxon>
        <taxon>Chloroflexota</taxon>
        <taxon>Thermoflexia</taxon>
        <taxon>Thermoflexales</taxon>
        <taxon>Thermoflexaceae</taxon>
        <taxon>Thermoflexus</taxon>
    </lineage>
</organism>
<comment type="caution">
    <text evidence="4">The sequence shown here is derived from an EMBL/GenBank/DDBJ whole genome shotgun (WGS) entry which is preliminary data.</text>
</comment>
<evidence type="ECO:0000256" key="2">
    <source>
        <dbReference type="ARBA" id="ARBA00022801"/>
    </source>
</evidence>
<reference evidence="5" key="1">
    <citation type="submission" date="2017-09" db="EMBL/GenBank/DDBJ databases">
        <title>Metaegenomics of thermophilic ammonia-oxidizing enrichment culture.</title>
        <authorList>
            <person name="Kato S."/>
            <person name="Suzuki K."/>
        </authorList>
    </citation>
    <scope>NUCLEOTIDE SEQUENCE [LARGE SCALE GENOMIC DNA]</scope>
</reference>
<dbReference type="GO" id="GO:0016787">
    <property type="term" value="F:hydrolase activity"/>
    <property type="evidence" value="ECO:0007669"/>
    <property type="project" value="UniProtKB-KW"/>
</dbReference>
<dbReference type="InterPro" id="IPR050565">
    <property type="entry name" value="LYPA1-2/EST-like"/>
</dbReference>
<dbReference type="EC" id="3.1.-.-" evidence="4"/>
<proteinExistence type="inferred from homology"/>
<name>A0A2H5Y7L3_9CHLR</name>
<dbReference type="SUPFAM" id="SSF53474">
    <property type="entry name" value="alpha/beta-Hydrolases"/>
    <property type="match status" value="1"/>
</dbReference>
<comment type="similarity">
    <text evidence="1">Belongs to the AB hydrolase superfamily. AB hydrolase 2 family.</text>
</comment>
<dbReference type="PANTHER" id="PTHR10655:SF17">
    <property type="entry name" value="LYSOPHOSPHOLIPASE-LIKE PROTEIN 1"/>
    <property type="match status" value="1"/>
</dbReference>
<accession>A0A2H5Y7L3</accession>
<sequence>MALTVHIRRSDEGPLEGKAPAALLLHGWGGDERSMAIFETAFGPGWWLVRPRAPYPLPQGGYAWYPLVDGKPDPAALSRSLTQLIALLDELPQRFPIDPRRWLLVGFSQGGAMAARLALQAPERIAGLAVFSGFLPESPSPFRSPPLSGLPVFVAHGLDDPLVPVEHARQLCRQFQLSGAETTCVEYAGGHKTGVEAWRAFKAWLSRLTRSRP</sequence>